<dbReference type="InterPro" id="IPR008949">
    <property type="entry name" value="Isoprenoid_synthase_dom_sf"/>
</dbReference>
<dbReference type="Proteomes" id="UP000019376">
    <property type="component" value="Unassembled WGS sequence"/>
</dbReference>
<proteinExistence type="predicted"/>
<evidence type="ECO:0000313" key="2">
    <source>
        <dbReference type="Proteomes" id="UP000019376"/>
    </source>
</evidence>
<dbReference type="OrthoDB" id="4320693at2759"/>
<organism evidence="1 2">
    <name type="scientific">Penicillium oxalicum (strain 114-2 / CGMCC 5302)</name>
    <name type="common">Penicillium decumbens</name>
    <dbReference type="NCBI Taxonomy" id="933388"/>
    <lineage>
        <taxon>Eukaryota</taxon>
        <taxon>Fungi</taxon>
        <taxon>Dikarya</taxon>
        <taxon>Ascomycota</taxon>
        <taxon>Pezizomycotina</taxon>
        <taxon>Eurotiomycetes</taxon>
        <taxon>Eurotiomycetidae</taxon>
        <taxon>Eurotiales</taxon>
        <taxon>Aspergillaceae</taxon>
        <taxon>Penicillium</taxon>
    </lineage>
</organism>
<accession>S7ZDF5</accession>
<dbReference type="SUPFAM" id="SSF48576">
    <property type="entry name" value="Terpenoid synthases"/>
    <property type="match status" value="1"/>
</dbReference>
<dbReference type="EMBL" id="KB644409">
    <property type="protein sequence ID" value="EPS26716.1"/>
    <property type="molecule type" value="Genomic_DNA"/>
</dbReference>
<gene>
    <name evidence="1" type="ORF">PDE_01654</name>
</gene>
<dbReference type="eggNOG" id="ENOG502SS94">
    <property type="taxonomic scope" value="Eukaryota"/>
</dbReference>
<dbReference type="PhylomeDB" id="S7ZDF5"/>
<dbReference type="AlphaFoldDB" id="S7ZDF5"/>
<dbReference type="HOGENOM" id="CLU_047266_1_0_1"/>
<name>S7ZDF5_PENO1</name>
<evidence type="ECO:0000313" key="1">
    <source>
        <dbReference type="EMBL" id="EPS26716.1"/>
    </source>
</evidence>
<protein>
    <submittedName>
        <fullName evidence="1">Uncharacterized protein</fullName>
    </submittedName>
</protein>
<keyword evidence="2" id="KW-1185">Reference proteome</keyword>
<reference evidence="1 2" key="1">
    <citation type="journal article" date="2013" name="PLoS ONE">
        <title>Genomic and secretomic analyses reveal unique features of the lignocellulolytic enzyme system of Penicillium decumbens.</title>
        <authorList>
            <person name="Liu G."/>
            <person name="Zhang L."/>
            <person name="Wei X."/>
            <person name="Zou G."/>
            <person name="Qin Y."/>
            <person name="Ma L."/>
            <person name="Li J."/>
            <person name="Zheng H."/>
            <person name="Wang S."/>
            <person name="Wang C."/>
            <person name="Xun L."/>
            <person name="Zhao G.-P."/>
            <person name="Zhou Z."/>
            <person name="Qu Y."/>
        </authorList>
    </citation>
    <scope>NUCLEOTIDE SEQUENCE [LARGE SCALE GENOMIC DNA]</scope>
    <source>
        <strain evidence="2">114-2 / CGMCC 5302</strain>
    </source>
</reference>
<dbReference type="Gene3D" id="1.10.600.10">
    <property type="entry name" value="Farnesyl Diphosphate Synthase"/>
    <property type="match status" value="1"/>
</dbReference>
<sequence length="342" mass="38731">MHNINTIDLFPTQAGLPWHTGYEVVRQNRFWREAQERYHSLLRAFAEDETAQKTPPGAKITIADIARKELKGGSDKTVRYVPVLFPMGDMERTILAGEALALCMMFDETYEIFGSDYDPSFLQSLMPPHNNKDLSPKTPLQERIWSSLEQMLECDHIYGNGGRDTIDTLVTYASRPKPPSRVYGSMSDYYDFRYEDGGMGPTYAVIKLSIGSNVDFHDSKFTRFLRLIGDQTLGQNNIASFDKEKDHYLAGMFPEFEQSNGVMVIKRLLSLPTDDAAKALAYACQLETERQIDFELERMTSRGNLDQEDWKFVDAVLMMSIGNVMGSITMSRYGGAAARLEG</sequence>